<dbReference type="EMBL" id="JMPI01000013">
    <property type="protein sequence ID" value="KFC84084.1"/>
    <property type="molecule type" value="Genomic_DNA"/>
</dbReference>
<accession>A0A085GK39</accession>
<evidence type="ECO:0000256" key="1">
    <source>
        <dbReference type="ARBA" id="ARBA00022729"/>
    </source>
</evidence>
<dbReference type="Pfam" id="PF04076">
    <property type="entry name" value="BOF"/>
    <property type="match status" value="1"/>
</dbReference>
<feature type="signal peptide" evidence="3">
    <location>
        <begin position="1"/>
        <end position="20"/>
    </location>
</feature>
<feature type="chain" id="PRO_5001791248" evidence="3">
    <location>
        <begin position="21"/>
        <end position="134"/>
    </location>
</feature>
<dbReference type="InterPro" id="IPR016052">
    <property type="entry name" value="YgiW/YdeI"/>
</dbReference>
<name>A0A085GK39_9ENTR</name>
<keyword evidence="5" id="KW-1185">Reference proteome</keyword>
<dbReference type="InterPro" id="IPR036700">
    <property type="entry name" value="BOBF_sf"/>
</dbReference>
<comment type="caution">
    <text evidence="4">The sequence shown here is derived from an EMBL/GenBank/DDBJ whole genome shotgun (WGS) entry which is preliminary data.</text>
</comment>
<dbReference type="Gene3D" id="2.40.50.200">
    <property type="entry name" value="Bacterial OB-fold"/>
    <property type="match status" value="1"/>
</dbReference>
<dbReference type="InterPro" id="IPR005220">
    <property type="entry name" value="CarO-like"/>
</dbReference>
<dbReference type="PANTHER" id="PTHR36571:SF1">
    <property type="entry name" value="PROTEIN YGIW"/>
    <property type="match status" value="1"/>
</dbReference>
<dbReference type="NCBIfam" id="NF033674">
    <property type="entry name" value="stress_OB_fold"/>
    <property type="match status" value="1"/>
</dbReference>
<organism evidence="4 5">
    <name type="scientific">Buttiauxella agrestis ATCC 33320</name>
    <dbReference type="NCBI Taxonomy" id="1006004"/>
    <lineage>
        <taxon>Bacteria</taxon>
        <taxon>Pseudomonadati</taxon>
        <taxon>Pseudomonadota</taxon>
        <taxon>Gammaproteobacteria</taxon>
        <taxon>Enterobacterales</taxon>
        <taxon>Enterobacteriaceae</taxon>
        <taxon>Buttiauxella</taxon>
    </lineage>
</organism>
<feature type="region of interest" description="Disordered" evidence="2">
    <location>
        <begin position="27"/>
        <end position="58"/>
    </location>
</feature>
<gene>
    <name evidence="4" type="primary">ygiW</name>
    <name evidence="4" type="ORF">GBAG_0531</name>
</gene>
<keyword evidence="1 3" id="KW-0732">Signal</keyword>
<dbReference type="PANTHER" id="PTHR36571">
    <property type="entry name" value="PROTEIN YGIW"/>
    <property type="match status" value="1"/>
</dbReference>
<protein>
    <submittedName>
        <fullName evidence="4">YgiW family protein</fullName>
    </submittedName>
</protein>
<proteinExistence type="predicted"/>
<dbReference type="OrthoDB" id="598245at2"/>
<dbReference type="STRING" id="1006004.GBAG_0531"/>
<dbReference type="eggNOG" id="COG3111">
    <property type="taxonomic scope" value="Bacteria"/>
</dbReference>
<dbReference type="SUPFAM" id="SSF101756">
    <property type="entry name" value="Hypothetical protein YgiW"/>
    <property type="match status" value="1"/>
</dbReference>
<evidence type="ECO:0000256" key="2">
    <source>
        <dbReference type="SAM" id="MobiDB-lite"/>
    </source>
</evidence>
<evidence type="ECO:0000313" key="5">
    <source>
        <dbReference type="Proteomes" id="UP000028653"/>
    </source>
</evidence>
<sequence length="134" mass="14384">MKKLAAIMTILAITAAPAIAAQQGGFQDPNAPAAQTQTQSAGGFVGPSGSNTTVEKAKSLSDDTWVTMRGKIESRIGGDHYIFRDASGTVNVDIDHKRWNGQTITPQDTVEIQGEVDKDWNSVEIDVKQITKVK</sequence>
<dbReference type="RefSeq" id="WP_034493270.1">
    <property type="nucleotide sequence ID" value="NZ_JMPI01000013.1"/>
</dbReference>
<evidence type="ECO:0000313" key="4">
    <source>
        <dbReference type="EMBL" id="KFC84084.1"/>
    </source>
</evidence>
<evidence type="ECO:0000256" key="3">
    <source>
        <dbReference type="SAM" id="SignalP"/>
    </source>
</evidence>
<dbReference type="NCBIfam" id="TIGR00156">
    <property type="entry name" value="YgiW/YdeI family stress tolerance OB fold protein"/>
    <property type="match status" value="1"/>
</dbReference>
<reference evidence="4 5" key="1">
    <citation type="submission" date="2014-05" db="EMBL/GenBank/DDBJ databases">
        <title>ATOL: Assembling a taxonomically balanced genome-scale reconstruction of the evolutionary history of the Enterobacteriaceae.</title>
        <authorList>
            <person name="Plunkett G.III."/>
            <person name="Neeno-Eckwall E.C."/>
            <person name="Glasner J.D."/>
            <person name="Perna N.T."/>
        </authorList>
    </citation>
    <scope>NUCLEOTIDE SEQUENCE [LARGE SCALE GENOMIC DNA]</scope>
    <source>
        <strain evidence="4 5">ATCC 33320</strain>
    </source>
</reference>
<dbReference type="Proteomes" id="UP000028653">
    <property type="component" value="Unassembled WGS sequence"/>
</dbReference>
<dbReference type="AlphaFoldDB" id="A0A085GK39"/>